<evidence type="ECO:0000256" key="4">
    <source>
        <dbReference type="ARBA" id="ARBA00012483"/>
    </source>
</evidence>
<feature type="domain" description="U-box" evidence="10">
    <location>
        <begin position="729"/>
        <end position="800"/>
    </location>
</feature>
<keyword evidence="7" id="KW-0547">Nucleotide-binding</keyword>
<dbReference type="PROSITE" id="PS51698">
    <property type="entry name" value="U_BOX"/>
    <property type="match status" value="1"/>
</dbReference>
<reference evidence="11" key="2">
    <citation type="submission" date="2023-06" db="EMBL/GenBank/DDBJ databases">
        <authorList>
            <person name="Swenson N.G."/>
            <person name="Wegrzyn J.L."/>
            <person name="Mcevoy S.L."/>
        </authorList>
    </citation>
    <scope>NUCLEOTIDE SEQUENCE</scope>
    <source>
        <strain evidence="11">NS2018</strain>
        <tissue evidence="11">Leaf</tissue>
    </source>
</reference>
<dbReference type="InterPro" id="IPR011009">
    <property type="entry name" value="Kinase-like_dom_sf"/>
</dbReference>
<reference evidence="11" key="1">
    <citation type="journal article" date="2022" name="Plant J.">
        <title>Strategies of tolerance reflected in two North American maple genomes.</title>
        <authorList>
            <person name="McEvoy S.L."/>
            <person name="Sezen U.U."/>
            <person name="Trouern-Trend A."/>
            <person name="McMahon S.M."/>
            <person name="Schaberg P.G."/>
            <person name="Yang J."/>
            <person name="Wegrzyn J.L."/>
            <person name="Swenson N.G."/>
        </authorList>
    </citation>
    <scope>NUCLEOTIDE SEQUENCE</scope>
    <source>
        <strain evidence="11">NS2018</strain>
    </source>
</reference>
<keyword evidence="8" id="KW-0175">Coiled coil</keyword>
<dbReference type="CDD" id="cd01989">
    <property type="entry name" value="USP_STK_Ubox_N"/>
    <property type="match status" value="1"/>
</dbReference>
<dbReference type="InterPro" id="IPR001245">
    <property type="entry name" value="Ser-Thr/Tyr_kinase_cat_dom"/>
</dbReference>
<evidence type="ECO:0000313" key="12">
    <source>
        <dbReference type="Proteomes" id="UP001168877"/>
    </source>
</evidence>
<evidence type="ECO:0000256" key="1">
    <source>
        <dbReference type="ARBA" id="ARBA00000900"/>
    </source>
</evidence>
<dbReference type="PANTHER" id="PTHR45647:SF22">
    <property type="entry name" value="U-BOX DOMAIN-CONTAINING PROTEIN 32"/>
    <property type="match status" value="1"/>
</dbReference>
<evidence type="ECO:0000256" key="6">
    <source>
        <dbReference type="ARBA" id="ARBA00022786"/>
    </source>
</evidence>
<evidence type="ECO:0000256" key="2">
    <source>
        <dbReference type="ARBA" id="ARBA00003861"/>
    </source>
</evidence>
<dbReference type="SUPFAM" id="SSF52402">
    <property type="entry name" value="Adenine nucleotide alpha hydrolases-like"/>
    <property type="match status" value="1"/>
</dbReference>
<evidence type="ECO:0000313" key="11">
    <source>
        <dbReference type="EMBL" id="KAK0598462.1"/>
    </source>
</evidence>
<dbReference type="SUPFAM" id="SSF57850">
    <property type="entry name" value="RING/U-box"/>
    <property type="match status" value="1"/>
</dbReference>
<dbReference type="PROSITE" id="PS00107">
    <property type="entry name" value="PROTEIN_KINASE_ATP"/>
    <property type="match status" value="1"/>
</dbReference>
<evidence type="ECO:0000256" key="3">
    <source>
        <dbReference type="ARBA" id="ARBA00004906"/>
    </source>
</evidence>
<dbReference type="Proteomes" id="UP001168877">
    <property type="component" value="Unassembled WGS sequence"/>
</dbReference>
<evidence type="ECO:0000256" key="5">
    <source>
        <dbReference type="ARBA" id="ARBA00022679"/>
    </source>
</evidence>
<dbReference type="GO" id="GO:0016567">
    <property type="term" value="P:protein ubiquitination"/>
    <property type="evidence" value="ECO:0007669"/>
    <property type="project" value="InterPro"/>
</dbReference>
<dbReference type="GO" id="GO:0005524">
    <property type="term" value="F:ATP binding"/>
    <property type="evidence" value="ECO:0007669"/>
    <property type="project" value="UniProtKB-UniRule"/>
</dbReference>
<keyword evidence="6" id="KW-0833">Ubl conjugation pathway</keyword>
<dbReference type="InterPro" id="IPR013083">
    <property type="entry name" value="Znf_RING/FYVE/PHD"/>
</dbReference>
<keyword evidence="12" id="KW-1185">Reference proteome</keyword>
<dbReference type="PROSITE" id="PS50011">
    <property type="entry name" value="PROTEIN_KINASE_DOM"/>
    <property type="match status" value="1"/>
</dbReference>
<dbReference type="Gene3D" id="3.30.200.20">
    <property type="entry name" value="Phosphorylase Kinase, domain 1"/>
    <property type="match status" value="1"/>
</dbReference>
<protein>
    <recommendedName>
        <fullName evidence="4">RING-type E3 ubiquitin transferase</fullName>
        <ecNumber evidence="4">2.3.2.27</ecNumber>
    </recommendedName>
</protein>
<evidence type="ECO:0000259" key="9">
    <source>
        <dbReference type="PROSITE" id="PS50011"/>
    </source>
</evidence>
<gene>
    <name evidence="11" type="ORF">LWI29_034914</name>
</gene>
<keyword evidence="5" id="KW-0808">Transferase</keyword>
<evidence type="ECO:0000259" key="10">
    <source>
        <dbReference type="PROSITE" id="PS51698"/>
    </source>
</evidence>
<dbReference type="GO" id="GO:0004672">
    <property type="term" value="F:protein kinase activity"/>
    <property type="evidence" value="ECO:0007669"/>
    <property type="project" value="InterPro"/>
</dbReference>
<keyword evidence="7" id="KW-0067">ATP-binding</keyword>
<dbReference type="InterPro" id="IPR017441">
    <property type="entry name" value="Protein_kinase_ATP_BS"/>
</dbReference>
<dbReference type="Gene3D" id="3.40.50.620">
    <property type="entry name" value="HUPs"/>
    <property type="match status" value="1"/>
</dbReference>
<comment type="pathway">
    <text evidence="3">Protein modification; protein ubiquitination.</text>
</comment>
<feature type="coiled-coil region" evidence="8">
    <location>
        <begin position="320"/>
        <end position="361"/>
    </location>
</feature>
<proteinExistence type="predicted"/>
<organism evidence="11 12">
    <name type="scientific">Acer saccharum</name>
    <name type="common">Sugar maple</name>
    <dbReference type="NCBI Taxonomy" id="4024"/>
    <lineage>
        <taxon>Eukaryota</taxon>
        <taxon>Viridiplantae</taxon>
        <taxon>Streptophyta</taxon>
        <taxon>Embryophyta</taxon>
        <taxon>Tracheophyta</taxon>
        <taxon>Spermatophyta</taxon>
        <taxon>Magnoliopsida</taxon>
        <taxon>eudicotyledons</taxon>
        <taxon>Gunneridae</taxon>
        <taxon>Pentapetalae</taxon>
        <taxon>rosids</taxon>
        <taxon>malvids</taxon>
        <taxon>Sapindales</taxon>
        <taxon>Sapindaceae</taxon>
        <taxon>Hippocastanoideae</taxon>
        <taxon>Acereae</taxon>
        <taxon>Acer</taxon>
    </lineage>
</organism>
<evidence type="ECO:0000256" key="7">
    <source>
        <dbReference type="PROSITE-ProRule" id="PRU10141"/>
    </source>
</evidence>
<feature type="binding site" evidence="7">
    <location>
        <position position="471"/>
    </location>
    <ligand>
        <name>ATP</name>
        <dbReference type="ChEBI" id="CHEBI:30616"/>
    </ligand>
</feature>
<comment type="catalytic activity">
    <reaction evidence="1">
        <text>S-ubiquitinyl-[E2 ubiquitin-conjugating enzyme]-L-cysteine + [acceptor protein]-L-lysine = [E2 ubiquitin-conjugating enzyme]-L-cysteine + N(6)-ubiquitinyl-[acceptor protein]-L-lysine.</text>
        <dbReference type="EC" id="2.3.2.27"/>
    </reaction>
</comment>
<comment type="caution">
    <text evidence="11">The sequence shown here is derived from an EMBL/GenBank/DDBJ whole genome shotgun (WGS) entry which is preliminary data.</text>
</comment>
<dbReference type="SMART" id="SM00504">
    <property type="entry name" value="Ubox"/>
    <property type="match status" value="1"/>
</dbReference>
<name>A0AA39SQ75_ACESA</name>
<sequence length="800" mass="90523">MESFEGIEDDRVVVGGGSVEEEETIFVAVGKSIEKSKTTLFWAVQNFSGKKICVLHVHTPAHVVALKERKSAVNKLKQQAFKTFRGLERRKVDEILDQYLAILNQAGVQADKLWIETDNVENGLVEVITRKNIRWLVMGAAADKYYSKTLMELKSKKAIFVCQQAPVTCHIWFVCKGCLIYSRSGCEDRSEQENGPAILLLNSEVETTQHLKLESLTPSLISSDAEEDAEEDTDEFEETCCSGQSSWSNNSMFDCSPLLLTDEEEKSEGQATSVVSHRLQAISDAKNSKQKVFEEVVKRWKEEDHAVEAKCKVKALQVLCVKEMSQRKELEELLAREKQEVERMRNQNDKAVKELQIVEDQKSVLVSQMAESDCVVKELEEKIISAVQLLISFKKKRDDLRIEVGNVKRRIQELRNPVKREASVCGPGLLEFSFMEVNEATNNFDPSWKIGEGRYGSVYRGLLRHVHVAIKMLPSYGSQSHLEFQNKVEVLSRVRHPNLVTLIGTCPESRSLVYEYLRNGSLEDCLACKDKTPPLPWQTRIQIASEICNALIYLHTNKPCIIHGNLKPSKVLLDTNFIGKLGDMGVFHLIPRGEDTDKSVALREGSRNKTPSVYTDPEYLETGELTPESDVYSFGILLLELLTRRQVLGIMKDVKCALEKGNFNAVLDCSAGDWPLEQAKQLARLALRCCEKNRFNRPDLVSEIWSVLEPMRTPCIAPLSHSGSKEPRRIPSHFVCPIFQEVMSDPHIAADGFTYEEDAIKGWLKSGHNTSPMTNLKLDHCNLIPNYALHQAIIEWQQQQ</sequence>
<dbReference type="InterPro" id="IPR003613">
    <property type="entry name" value="Ubox_domain"/>
</dbReference>
<dbReference type="EMBL" id="JAUESC010000004">
    <property type="protein sequence ID" value="KAK0598462.1"/>
    <property type="molecule type" value="Genomic_DNA"/>
</dbReference>
<dbReference type="InterPro" id="IPR000719">
    <property type="entry name" value="Prot_kinase_dom"/>
</dbReference>
<feature type="domain" description="Protein kinase" evidence="9">
    <location>
        <begin position="444"/>
        <end position="712"/>
    </location>
</feature>
<dbReference type="CDD" id="cd16655">
    <property type="entry name" value="RING-Ubox_WDSUB1-like"/>
    <property type="match status" value="1"/>
</dbReference>
<dbReference type="EC" id="2.3.2.27" evidence="4"/>
<dbReference type="Pfam" id="PF07714">
    <property type="entry name" value="PK_Tyr_Ser-Thr"/>
    <property type="match status" value="1"/>
</dbReference>
<dbReference type="GO" id="GO:0061630">
    <property type="term" value="F:ubiquitin protein ligase activity"/>
    <property type="evidence" value="ECO:0007669"/>
    <property type="project" value="UniProtKB-EC"/>
</dbReference>
<dbReference type="InterPro" id="IPR014729">
    <property type="entry name" value="Rossmann-like_a/b/a_fold"/>
</dbReference>
<dbReference type="Gene3D" id="3.30.40.10">
    <property type="entry name" value="Zinc/RING finger domain, C3HC4 (zinc finger)"/>
    <property type="match status" value="1"/>
</dbReference>
<dbReference type="AlphaFoldDB" id="A0AA39SQ75"/>
<dbReference type="Pfam" id="PF04564">
    <property type="entry name" value="U-box"/>
    <property type="match status" value="1"/>
</dbReference>
<accession>A0AA39SQ75</accession>
<evidence type="ECO:0000256" key="8">
    <source>
        <dbReference type="SAM" id="Coils"/>
    </source>
</evidence>
<dbReference type="Gene3D" id="1.10.510.10">
    <property type="entry name" value="Transferase(Phosphotransferase) domain 1"/>
    <property type="match status" value="1"/>
</dbReference>
<comment type="function">
    <text evidence="2">Functions as an E3 ubiquitin ligase.</text>
</comment>
<dbReference type="PANTHER" id="PTHR45647">
    <property type="entry name" value="OS02G0152300 PROTEIN"/>
    <property type="match status" value="1"/>
</dbReference>
<dbReference type="InterPro" id="IPR051348">
    <property type="entry name" value="U-box_ubiquitin_ligases"/>
</dbReference>
<dbReference type="SUPFAM" id="SSF56112">
    <property type="entry name" value="Protein kinase-like (PK-like)"/>
    <property type="match status" value="1"/>
</dbReference>